<organism evidence="3">
    <name type="scientific">Leptospirillum sp. Group II '5-way CG'</name>
    <dbReference type="NCBI Taxonomy" id="419541"/>
    <lineage>
        <taxon>Bacteria</taxon>
        <taxon>Pseudomonadati</taxon>
        <taxon>Nitrospirota</taxon>
        <taxon>Nitrospiria</taxon>
        <taxon>Nitrospirales</taxon>
        <taxon>Nitrospiraceae</taxon>
        <taxon>Leptospirillum</taxon>
    </lineage>
</organism>
<protein>
    <submittedName>
        <fullName evidence="3">Uncharacterized protein</fullName>
    </submittedName>
</protein>
<feature type="region of interest" description="Disordered" evidence="1">
    <location>
        <begin position="277"/>
        <end position="363"/>
    </location>
</feature>
<name>B6APA4_9BACT</name>
<gene>
    <name evidence="3" type="ORF">CGL2_11226008</name>
</gene>
<sequence>MKKGKMSLGVLTMVSLLLVSPQARAQNPPQGAKMDPADIYQEVIDLHHRELLKKLGIQSGASLEKPGVPQQVKAKSETPIKPSLAPIRLVGVYGNRAILRINRSDVIVRRGSRVNGFHVSEIRDREVDLIPGEHGVVFLRRTGPAGLFRYRGRVLVRGVGDTIGPWTVSELGLDRATLSNGSRTLNLHPGAIPKPRHALVVTVAGVSRSTLTSDDFPSVPFRVIRIAGRHALLGFNRMEIEAGIGSTFGRWKILNIDEHSGVELLDRLTGQHIILGGSGGSPGSGSAGKPGGIPLGPPGSPLGEQAGVTPAVNPSAASFLPPSGSPVNPSQFVSPGFRPLMPGSGGTGPFQPPGGPQLPGGGY</sequence>
<keyword evidence="2" id="KW-0732">Signal</keyword>
<evidence type="ECO:0000256" key="2">
    <source>
        <dbReference type="SAM" id="SignalP"/>
    </source>
</evidence>
<feature type="chain" id="PRO_5002842438" evidence="2">
    <location>
        <begin position="26"/>
        <end position="363"/>
    </location>
</feature>
<accession>B6APA4</accession>
<reference evidence="3" key="2">
    <citation type="journal article" date="2008" name="PLoS Biol.">
        <title>Population genomic analysis of strain variation in Leptospirillum group II bacteria involved in acid mine drainage formation.</title>
        <authorList>
            <person name="Simmons S.L."/>
            <person name="Dibartolo G."/>
            <person name="Denef V.J."/>
            <person name="Goltsman D.S."/>
            <person name="Thelen M.P."/>
            <person name="Banfield J.F."/>
        </authorList>
    </citation>
    <scope>NUCLEOTIDE SEQUENCE [LARGE SCALE GENOMIC DNA]</scope>
</reference>
<reference evidence="3" key="1">
    <citation type="journal article" date="2004" name="Nature">
        <title>Community structure and metabolism through reconstruction of microbial genomes from the environment.</title>
        <authorList>
            <person name="Tyson G.W."/>
            <person name="Chapman J."/>
            <person name="Hugenholtz P."/>
            <person name="Allen E.E."/>
            <person name="Ram R.J."/>
            <person name="Richardson P.M."/>
            <person name="Solovyev V.V."/>
            <person name="Rubin E.M."/>
            <person name="Rokhsar D.S."/>
            <person name="Banfield J.F."/>
        </authorList>
    </citation>
    <scope>NUCLEOTIDE SEQUENCE [LARGE SCALE GENOMIC DNA]</scope>
</reference>
<feature type="signal peptide" evidence="2">
    <location>
        <begin position="1"/>
        <end position="25"/>
    </location>
</feature>
<dbReference type="AlphaFoldDB" id="B6APA4"/>
<evidence type="ECO:0000313" key="3">
    <source>
        <dbReference type="EMBL" id="EDZ39090.1"/>
    </source>
</evidence>
<dbReference type="EMBL" id="DS995260">
    <property type="protein sequence ID" value="EDZ39090.1"/>
    <property type="molecule type" value="Genomic_DNA"/>
</dbReference>
<evidence type="ECO:0000256" key="1">
    <source>
        <dbReference type="SAM" id="MobiDB-lite"/>
    </source>
</evidence>
<proteinExistence type="predicted"/>
<feature type="compositionally biased region" description="Gly residues" evidence="1">
    <location>
        <begin position="277"/>
        <end position="294"/>
    </location>
</feature>